<keyword evidence="2" id="KW-1185">Reference proteome</keyword>
<protein>
    <submittedName>
        <fullName evidence="1">Uncharacterized protein</fullName>
    </submittedName>
</protein>
<dbReference type="EMBL" id="CM034415">
    <property type="protein sequence ID" value="KAJ0169814.1"/>
    <property type="molecule type" value="Genomic_DNA"/>
</dbReference>
<evidence type="ECO:0000313" key="1">
    <source>
        <dbReference type="EMBL" id="KAJ0169814.1"/>
    </source>
</evidence>
<sequence length="436" mass="48774">MEVEHVLSDSENVADNKPVPDEGTVGNAATSHAEKLRRKNKKYARTNSKDGVSSSSTTPLPKYRSWKNSRRPRNGHGRGLPKKGGAGGKGVWGAPGSELLEEYVEDVNDPNYDSEAVTNGDVEFKQVIVEPEPEEVVRKCEPIILEYFEHGDTNAAAEDLLEFVTPSRSHLVCETIVEIALDHKPSHCEMASVLISDLYGRLFSVKDIGYAFERLLEKLPDLVLDTPDAAVLLSNFIARCVADDCLPPRFVQTQAQLDQNQHARQAIHRAETLLSMKQGLVRLDNIWGVGGGIRPVKSLIRQIQLLLKEYLTSSDLAEAMRCVRDLEVPHFHHELWDSKTHSDSTVLLALETVNSSVEEQLCTFLAELRRCVIVTPDQMDRPSRRSLSTNTAVREFYILDESLRRVAAARPLVRRKRFVSEGDGGVIKDHALKLRE</sequence>
<evidence type="ECO:0000313" key="2">
    <source>
        <dbReference type="Proteomes" id="UP000824533"/>
    </source>
</evidence>
<comment type="caution">
    <text evidence="1">The sequence shown here is derived from an EMBL/GenBank/DDBJ whole genome shotgun (WGS) entry which is preliminary data.</text>
</comment>
<organism evidence="1 2">
    <name type="scientific">Dendrolimus kikuchii</name>
    <dbReference type="NCBI Taxonomy" id="765133"/>
    <lineage>
        <taxon>Eukaryota</taxon>
        <taxon>Metazoa</taxon>
        <taxon>Ecdysozoa</taxon>
        <taxon>Arthropoda</taxon>
        <taxon>Hexapoda</taxon>
        <taxon>Insecta</taxon>
        <taxon>Pterygota</taxon>
        <taxon>Neoptera</taxon>
        <taxon>Endopterygota</taxon>
        <taxon>Lepidoptera</taxon>
        <taxon>Glossata</taxon>
        <taxon>Ditrysia</taxon>
        <taxon>Bombycoidea</taxon>
        <taxon>Lasiocampidae</taxon>
        <taxon>Dendrolimus</taxon>
    </lineage>
</organism>
<dbReference type="Proteomes" id="UP000824533">
    <property type="component" value="Linkage Group LG29"/>
</dbReference>
<name>A0ACC1CE09_9NEOP</name>
<proteinExistence type="predicted"/>
<gene>
    <name evidence="1" type="ORF">K1T71_014420</name>
</gene>
<reference evidence="1 2" key="1">
    <citation type="journal article" date="2021" name="Front. Genet.">
        <title>Chromosome-Level Genome Assembly Reveals Significant Gene Expansion in the Toll and IMD Signaling Pathways of Dendrolimus kikuchii.</title>
        <authorList>
            <person name="Zhou J."/>
            <person name="Wu P."/>
            <person name="Xiong Z."/>
            <person name="Liu N."/>
            <person name="Zhao N."/>
            <person name="Ji M."/>
            <person name="Qiu Y."/>
            <person name="Yang B."/>
        </authorList>
    </citation>
    <scope>NUCLEOTIDE SEQUENCE [LARGE SCALE GENOMIC DNA]</scope>
    <source>
        <strain evidence="1">Ann1</strain>
    </source>
</reference>
<accession>A0ACC1CE09</accession>